<dbReference type="PANTHER" id="PTHR43177:SF3">
    <property type="entry name" value="PROTEIN NRFC HOMOLOG"/>
    <property type="match status" value="1"/>
</dbReference>
<proteinExistence type="predicted"/>
<dbReference type="InterPro" id="IPR050954">
    <property type="entry name" value="ET_IronSulfur_Cluster-Binding"/>
</dbReference>
<dbReference type="CDD" id="cd10551">
    <property type="entry name" value="PsrB"/>
    <property type="match status" value="1"/>
</dbReference>
<keyword evidence="3" id="KW-0408">Iron</keyword>
<feature type="domain" description="4Fe-4S ferredoxin-type" evidence="5">
    <location>
        <begin position="83"/>
        <end position="112"/>
    </location>
</feature>
<comment type="caution">
    <text evidence="6">The sequence shown here is derived from an EMBL/GenBank/DDBJ whole genome shotgun (WGS) entry which is preliminary data.</text>
</comment>
<dbReference type="InterPro" id="IPR017900">
    <property type="entry name" value="4Fe4S_Fe_S_CS"/>
</dbReference>
<dbReference type="PROSITE" id="PS51379">
    <property type="entry name" value="4FE4S_FER_2"/>
    <property type="match status" value="2"/>
</dbReference>
<evidence type="ECO:0000259" key="5">
    <source>
        <dbReference type="PROSITE" id="PS51379"/>
    </source>
</evidence>
<evidence type="ECO:0000313" key="6">
    <source>
        <dbReference type="EMBL" id="GER94715.1"/>
    </source>
</evidence>
<dbReference type="EMBL" id="BLAB01000001">
    <property type="protein sequence ID" value="GER94715.1"/>
    <property type="molecule type" value="Genomic_DNA"/>
</dbReference>
<gene>
    <name evidence="6" type="ORF">A45J_2479</name>
</gene>
<protein>
    <submittedName>
        <fullName evidence="6">4Fe-4S ferredoxin</fullName>
    </submittedName>
</protein>
<evidence type="ECO:0000256" key="3">
    <source>
        <dbReference type="ARBA" id="ARBA00023004"/>
    </source>
</evidence>
<sequence length="221" mass="24539">MSKKYALLVDLRKCVGCTSCQVSCKMENAAPMGHFRSRVDIADSGEYPKAKRYFFPKICNQCDEPPCILPCPVKGATYKREDGVVMVNRDLCIGCGRCVGACPYGARFMHPHIPVKNDPSKYAKDVPEVKGKKAKDLRVVDKCDYCSHRLAEGIEEPACVRNCVGKARFFGDTSDSQSDVSKLMASVKTEKWHPEYGTKPRTTFIAPDKAVFEAADGQINR</sequence>
<dbReference type="GO" id="GO:0046872">
    <property type="term" value="F:metal ion binding"/>
    <property type="evidence" value="ECO:0007669"/>
    <property type="project" value="UniProtKB-KW"/>
</dbReference>
<name>A0A5J4L395_9ZZZZ</name>
<keyword evidence="4" id="KW-0411">Iron-sulfur</keyword>
<dbReference type="GO" id="GO:0051539">
    <property type="term" value="F:4 iron, 4 sulfur cluster binding"/>
    <property type="evidence" value="ECO:0007669"/>
    <property type="project" value="UniProtKB-KW"/>
</dbReference>
<dbReference type="PANTHER" id="PTHR43177">
    <property type="entry name" value="PROTEIN NRFC"/>
    <property type="match status" value="1"/>
</dbReference>
<evidence type="ECO:0000256" key="1">
    <source>
        <dbReference type="ARBA" id="ARBA00022485"/>
    </source>
</evidence>
<keyword evidence="2" id="KW-0479">Metal-binding</keyword>
<accession>A0A5J4L395</accession>
<keyword evidence="1" id="KW-0004">4Fe-4S</keyword>
<organism evidence="6">
    <name type="scientific">hot springs metagenome</name>
    <dbReference type="NCBI Taxonomy" id="433727"/>
    <lineage>
        <taxon>unclassified sequences</taxon>
        <taxon>metagenomes</taxon>
        <taxon>ecological metagenomes</taxon>
    </lineage>
</organism>
<dbReference type="AlphaFoldDB" id="A0A5J4L395"/>
<dbReference type="InterPro" id="IPR017896">
    <property type="entry name" value="4Fe4S_Fe-S-bd"/>
</dbReference>
<dbReference type="SUPFAM" id="SSF54862">
    <property type="entry name" value="4Fe-4S ferredoxins"/>
    <property type="match status" value="1"/>
</dbReference>
<evidence type="ECO:0000256" key="2">
    <source>
        <dbReference type="ARBA" id="ARBA00022723"/>
    </source>
</evidence>
<dbReference type="PROSITE" id="PS00198">
    <property type="entry name" value="4FE4S_FER_1"/>
    <property type="match status" value="1"/>
</dbReference>
<dbReference type="Pfam" id="PF13247">
    <property type="entry name" value="Fer4_11"/>
    <property type="match status" value="1"/>
</dbReference>
<dbReference type="Gene3D" id="3.30.70.20">
    <property type="match status" value="2"/>
</dbReference>
<reference evidence="6" key="1">
    <citation type="submission" date="2019-10" db="EMBL/GenBank/DDBJ databases">
        <title>Metagenomic sequencing of thiosulfate-disproportionating enrichment culture.</title>
        <authorList>
            <person name="Umezawa K."/>
            <person name="Kojima H."/>
            <person name="Fukui M."/>
        </authorList>
    </citation>
    <scope>NUCLEOTIDE SEQUENCE</scope>
    <source>
        <strain evidence="6">45J</strain>
    </source>
</reference>
<feature type="domain" description="4Fe-4S ferredoxin-type" evidence="5">
    <location>
        <begin position="5"/>
        <end position="35"/>
    </location>
</feature>
<evidence type="ECO:0000256" key="4">
    <source>
        <dbReference type="ARBA" id="ARBA00023014"/>
    </source>
</evidence>